<proteinExistence type="predicted"/>
<dbReference type="STRING" id="1908237.BEN47_11470"/>
<name>A0A1G1T8T9_9BACT</name>
<evidence type="ECO:0000313" key="2">
    <source>
        <dbReference type="Proteomes" id="UP000176294"/>
    </source>
</evidence>
<accession>A0A1G1T8T9</accession>
<organism evidence="1 2">
    <name type="scientific">Hymenobacter lapidarius</name>
    <dbReference type="NCBI Taxonomy" id="1908237"/>
    <lineage>
        <taxon>Bacteria</taxon>
        <taxon>Pseudomonadati</taxon>
        <taxon>Bacteroidota</taxon>
        <taxon>Cytophagia</taxon>
        <taxon>Cytophagales</taxon>
        <taxon>Hymenobacteraceae</taxon>
        <taxon>Hymenobacter</taxon>
    </lineage>
</organism>
<sequence length="180" mass="20103">MLPYWTRGTVQPYAGPAMHPWLKYDLIFNKLVSRLPSGESAQVDLDNIREFTLGDSLLGTQRIYRRYLTARIENPALRLAFFEVRYDAGRAALLCRRSVGMVSDNAARGRNSALRQRVVTTYFIRTPDNNLAPVALAEAAVLAALGPAHATATAAFIQQKRLKLDKEADVVELLAYHDTL</sequence>
<dbReference type="EMBL" id="MDZB01000091">
    <property type="protein sequence ID" value="OGX87278.1"/>
    <property type="molecule type" value="Genomic_DNA"/>
</dbReference>
<dbReference type="Proteomes" id="UP000176294">
    <property type="component" value="Unassembled WGS sequence"/>
</dbReference>
<evidence type="ECO:0000313" key="1">
    <source>
        <dbReference type="EMBL" id="OGX87278.1"/>
    </source>
</evidence>
<protein>
    <submittedName>
        <fullName evidence="1">Uncharacterized protein</fullName>
    </submittedName>
</protein>
<dbReference type="AlphaFoldDB" id="A0A1G1T8T9"/>
<comment type="caution">
    <text evidence="1">The sequence shown here is derived from an EMBL/GenBank/DDBJ whole genome shotgun (WGS) entry which is preliminary data.</text>
</comment>
<keyword evidence="2" id="KW-1185">Reference proteome</keyword>
<gene>
    <name evidence="1" type="ORF">BEN47_11470</name>
</gene>
<reference evidence="1 2" key="1">
    <citation type="submission" date="2016-08" db="EMBL/GenBank/DDBJ databases">
        <title>Hymenobacter coccineus sp. nov., Hymenobacter lapidarius sp. nov. and Hymenobacter glacialis sp. nov., isolated from Antarctic soil.</title>
        <authorList>
            <person name="Sedlacek I."/>
            <person name="Kralova S."/>
            <person name="Kyrova K."/>
            <person name="Maslanova I."/>
            <person name="Stankova E."/>
            <person name="Vrbovska V."/>
            <person name="Nemec M."/>
            <person name="Bartak M."/>
            <person name="Svec P."/>
            <person name="Busse H.-J."/>
            <person name="Pantucek R."/>
        </authorList>
    </citation>
    <scope>NUCLEOTIDE SEQUENCE [LARGE SCALE GENOMIC DNA]</scope>
    <source>
        <strain evidence="1 2">CCM 8643</strain>
    </source>
</reference>